<evidence type="ECO:0000256" key="1">
    <source>
        <dbReference type="ARBA" id="ARBA00004479"/>
    </source>
</evidence>
<dbReference type="Pfam" id="PF11721">
    <property type="entry name" value="Malectin"/>
    <property type="match status" value="1"/>
</dbReference>
<dbReference type="FunFam" id="2.60.120.430:FF:000004">
    <property type="entry name" value="Putative leucine-rich repeat receptor-like serine/threonine-protein kinase"/>
    <property type="match status" value="1"/>
</dbReference>
<keyword evidence="20" id="KW-1185">Reference proteome</keyword>
<comment type="subcellular location">
    <subcellularLocation>
        <location evidence="1">Membrane</location>
        <topology evidence="1">Single-pass type I membrane protein</topology>
    </subcellularLocation>
</comment>
<dbReference type="EMBL" id="UZAU01000083">
    <property type="status" value="NOT_ANNOTATED_CDS"/>
    <property type="molecule type" value="Genomic_DNA"/>
</dbReference>
<evidence type="ECO:0000313" key="20">
    <source>
        <dbReference type="Proteomes" id="UP000596661"/>
    </source>
</evidence>
<dbReference type="AlphaFoldDB" id="A0A803NNJ3"/>
<proteinExistence type="predicted"/>
<evidence type="ECO:0000256" key="15">
    <source>
        <dbReference type="ARBA" id="ARBA00048679"/>
    </source>
</evidence>
<keyword evidence="13" id="KW-0325">Glycoprotein</keyword>
<evidence type="ECO:0000259" key="18">
    <source>
        <dbReference type="Pfam" id="PF23598"/>
    </source>
</evidence>
<evidence type="ECO:0000259" key="17">
    <source>
        <dbReference type="Pfam" id="PF11721"/>
    </source>
</evidence>
<organism evidence="19 20">
    <name type="scientific">Cannabis sativa</name>
    <name type="common">Hemp</name>
    <name type="synonym">Marijuana</name>
    <dbReference type="NCBI Taxonomy" id="3483"/>
    <lineage>
        <taxon>Eukaryota</taxon>
        <taxon>Viridiplantae</taxon>
        <taxon>Streptophyta</taxon>
        <taxon>Embryophyta</taxon>
        <taxon>Tracheophyta</taxon>
        <taxon>Spermatophyta</taxon>
        <taxon>Magnoliopsida</taxon>
        <taxon>eudicotyledons</taxon>
        <taxon>Gunneridae</taxon>
        <taxon>Pentapetalae</taxon>
        <taxon>rosids</taxon>
        <taxon>fabids</taxon>
        <taxon>Rosales</taxon>
        <taxon>Cannabaceae</taxon>
        <taxon>Cannabis</taxon>
    </lineage>
</organism>
<evidence type="ECO:0000256" key="16">
    <source>
        <dbReference type="SAM" id="Phobius"/>
    </source>
</evidence>
<dbReference type="Gene3D" id="3.80.10.10">
    <property type="entry name" value="Ribonuclease Inhibitor"/>
    <property type="match status" value="2"/>
</dbReference>
<evidence type="ECO:0000256" key="3">
    <source>
        <dbReference type="ARBA" id="ARBA00022527"/>
    </source>
</evidence>
<dbReference type="PANTHER" id="PTHR48006:SF98">
    <property type="entry name" value="MALECTIN DOMAIN-CONTAINING PROTEIN"/>
    <property type="match status" value="1"/>
</dbReference>
<evidence type="ECO:0000256" key="9">
    <source>
        <dbReference type="ARBA" id="ARBA00022741"/>
    </source>
</evidence>
<dbReference type="FunFam" id="3.80.10.10:FF:000041">
    <property type="entry name" value="LRR receptor-like serine/threonine-protein kinase ERECTA"/>
    <property type="match status" value="1"/>
</dbReference>
<keyword evidence="16" id="KW-1133">Transmembrane helix</keyword>
<evidence type="ECO:0000256" key="7">
    <source>
        <dbReference type="ARBA" id="ARBA00022729"/>
    </source>
</evidence>
<protein>
    <recommendedName>
        <fullName evidence="2">non-specific serine/threonine protein kinase</fullName>
        <ecNumber evidence="2">2.7.11.1</ecNumber>
    </recommendedName>
</protein>
<dbReference type="InterPro" id="IPR032675">
    <property type="entry name" value="LRR_dom_sf"/>
</dbReference>
<dbReference type="PANTHER" id="PTHR48006">
    <property type="entry name" value="LEUCINE-RICH REPEAT-CONTAINING PROTEIN DDB_G0281931-RELATED"/>
    <property type="match status" value="1"/>
</dbReference>
<dbReference type="Pfam" id="PF23598">
    <property type="entry name" value="LRR_14"/>
    <property type="match status" value="1"/>
</dbReference>
<keyword evidence="3" id="KW-0723">Serine/threonine-protein kinase</keyword>
<dbReference type="GO" id="GO:0004674">
    <property type="term" value="F:protein serine/threonine kinase activity"/>
    <property type="evidence" value="ECO:0007669"/>
    <property type="project" value="UniProtKB-KW"/>
</dbReference>
<keyword evidence="3" id="KW-0418">Kinase</keyword>
<keyword evidence="10" id="KW-0067">ATP-binding</keyword>
<dbReference type="EnsemblPlants" id="evm.model.01.3062">
    <property type="protein sequence ID" value="cds.evm.model.01.3062"/>
    <property type="gene ID" value="evm.TU.01.3062"/>
</dbReference>
<dbReference type="OMA" id="HLYWNGR"/>
<evidence type="ECO:0000256" key="6">
    <source>
        <dbReference type="ARBA" id="ARBA00022679"/>
    </source>
</evidence>
<comment type="catalytic activity">
    <reaction evidence="15">
        <text>L-seryl-[protein] + ATP = O-phospho-L-seryl-[protein] + ADP + H(+)</text>
        <dbReference type="Rhea" id="RHEA:17989"/>
        <dbReference type="Rhea" id="RHEA-COMP:9863"/>
        <dbReference type="Rhea" id="RHEA-COMP:11604"/>
        <dbReference type="ChEBI" id="CHEBI:15378"/>
        <dbReference type="ChEBI" id="CHEBI:29999"/>
        <dbReference type="ChEBI" id="CHEBI:30616"/>
        <dbReference type="ChEBI" id="CHEBI:83421"/>
        <dbReference type="ChEBI" id="CHEBI:456216"/>
        <dbReference type="EC" id="2.7.11.1"/>
    </reaction>
</comment>
<evidence type="ECO:0000256" key="4">
    <source>
        <dbReference type="ARBA" id="ARBA00022553"/>
    </source>
</evidence>
<dbReference type="Gene3D" id="2.60.120.430">
    <property type="entry name" value="Galactose-binding lectin"/>
    <property type="match status" value="1"/>
</dbReference>
<evidence type="ECO:0000256" key="13">
    <source>
        <dbReference type="ARBA" id="ARBA00023180"/>
    </source>
</evidence>
<sequence>MFRLVFSQSTTDPSEVAALKKMIDYWKLGRYLNLSTDPCNPNSKWAPETANPRVACDCLSSTCHITHLKIYALDIYGEIPKELFQLKKLMDLNLAQNVLSGSIPAEIGQLSEMQYLSLGINNLTGPVPPELGNLTKMVSLSFSSNGFVGELPTQLGKLTSLEQLYIDSSGVTGPIPQEFANLKSLRILWASDNLFTGKLPQFLGTLTEFIDLRIEGTSLEGPIPSSFSALTKLETLRIGDLSLEDSSLNFLENQTSLSILTLRNCRLSGEIPQRIGRLVELQQLDLSFNKLTGSIPNSFQDLTMLTYLYLGNNNMRGELPENIITPKLLALDVSFNNITGNVPPNYAKTGFSMNVLGTSINANTLLDRKSLDLLLCLQQESKCANQAPTSSFSVKSGGTEVVSASGTKYAADSEQLGAASLYTNSKLNWAVSNTGNFLFSPKGPQYIASTNSQITKTLDSELYKTARISPNSLRYFGFGLVNGEYVVELHFAEIAMGDSRTWKALGRRIFDVYIQGDKVVKDLNIKKEAGGSKSALVKTFKVNVTNSVMDIHFFWAGKGTCCIPFQGTYGPLVSAINVYQGGIGSASKRNKKNVGKVVGIALGCVAGMAIILSLFYLWWTKRALQHTLVETDSPKK</sequence>
<dbReference type="InterPro" id="IPR021720">
    <property type="entry name" value="Malectin_dom"/>
</dbReference>
<dbReference type="Gramene" id="evm.model.01.3062">
    <property type="protein sequence ID" value="cds.evm.model.01.3062"/>
    <property type="gene ID" value="evm.TU.01.3062"/>
</dbReference>
<keyword evidence="4" id="KW-0597">Phosphoprotein</keyword>
<evidence type="ECO:0000313" key="19">
    <source>
        <dbReference type="EnsemblPlants" id="cds.evm.model.01.3062"/>
    </source>
</evidence>
<feature type="transmembrane region" description="Helical" evidence="16">
    <location>
        <begin position="597"/>
        <end position="619"/>
    </location>
</feature>
<keyword evidence="12" id="KW-0675">Receptor</keyword>
<keyword evidence="16" id="KW-0812">Transmembrane</keyword>
<dbReference type="GO" id="GO:0005524">
    <property type="term" value="F:ATP binding"/>
    <property type="evidence" value="ECO:0007669"/>
    <property type="project" value="UniProtKB-KW"/>
</dbReference>
<keyword evidence="5" id="KW-0433">Leucine-rich repeat</keyword>
<evidence type="ECO:0000256" key="11">
    <source>
        <dbReference type="ARBA" id="ARBA00023136"/>
    </source>
</evidence>
<dbReference type="EC" id="2.7.11.1" evidence="2"/>
<dbReference type="InterPro" id="IPR051824">
    <property type="entry name" value="LRR_Rcpt-Like_S/T_Kinase"/>
</dbReference>
<dbReference type="Pfam" id="PF13855">
    <property type="entry name" value="LRR_8"/>
    <property type="match status" value="1"/>
</dbReference>
<keyword evidence="11 16" id="KW-0472">Membrane</keyword>
<feature type="domain" description="Malectin" evidence="17">
    <location>
        <begin position="392"/>
        <end position="576"/>
    </location>
</feature>
<name>A0A803NNJ3_CANSA</name>
<evidence type="ECO:0000256" key="5">
    <source>
        <dbReference type="ARBA" id="ARBA00022614"/>
    </source>
</evidence>
<keyword evidence="7" id="KW-0732">Signal</keyword>
<dbReference type="GO" id="GO:0016020">
    <property type="term" value="C:membrane"/>
    <property type="evidence" value="ECO:0007669"/>
    <property type="project" value="UniProtKB-SubCell"/>
</dbReference>
<feature type="domain" description="Disease resistance R13L4/SHOC-2-like LRR" evidence="18">
    <location>
        <begin position="84"/>
        <end position="213"/>
    </location>
</feature>
<dbReference type="FunFam" id="3.80.10.10:FF:001380">
    <property type="entry name" value="Os05g0256100 protein"/>
    <property type="match status" value="1"/>
</dbReference>
<dbReference type="SMART" id="SM00369">
    <property type="entry name" value="LRR_TYP"/>
    <property type="match status" value="3"/>
</dbReference>
<reference evidence="19" key="2">
    <citation type="submission" date="2021-03" db="UniProtKB">
        <authorList>
            <consortium name="EnsemblPlants"/>
        </authorList>
    </citation>
    <scope>IDENTIFICATION</scope>
</reference>
<dbReference type="InterPro" id="IPR001611">
    <property type="entry name" value="Leu-rich_rpt"/>
</dbReference>
<comment type="catalytic activity">
    <reaction evidence="14">
        <text>L-threonyl-[protein] + ATP = O-phospho-L-threonyl-[protein] + ADP + H(+)</text>
        <dbReference type="Rhea" id="RHEA:46608"/>
        <dbReference type="Rhea" id="RHEA-COMP:11060"/>
        <dbReference type="Rhea" id="RHEA-COMP:11605"/>
        <dbReference type="ChEBI" id="CHEBI:15378"/>
        <dbReference type="ChEBI" id="CHEBI:30013"/>
        <dbReference type="ChEBI" id="CHEBI:30616"/>
        <dbReference type="ChEBI" id="CHEBI:61977"/>
        <dbReference type="ChEBI" id="CHEBI:456216"/>
        <dbReference type="EC" id="2.7.11.1"/>
    </reaction>
</comment>
<dbReference type="Proteomes" id="UP000596661">
    <property type="component" value="Chromosome 1"/>
</dbReference>
<keyword evidence="9" id="KW-0547">Nucleotide-binding</keyword>
<keyword evidence="8" id="KW-0677">Repeat</keyword>
<accession>A0A803NNJ3</accession>
<evidence type="ECO:0000256" key="14">
    <source>
        <dbReference type="ARBA" id="ARBA00047899"/>
    </source>
</evidence>
<dbReference type="SUPFAM" id="SSF52058">
    <property type="entry name" value="L domain-like"/>
    <property type="match status" value="1"/>
</dbReference>
<keyword evidence="6" id="KW-0808">Transferase</keyword>
<evidence type="ECO:0000256" key="12">
    <source>
        <dbReference type="ARBA" id="ARBA00023170"/>
    </source>
</evidence>
<evidence type="ECO:0000256" key="8">
    <source>
        <dbReference type="ARBA" id="ARBA00022737"/>
    </source>
</evidence>
<evidence type="ECO:0000256" key="10">
    <source>
        <dbReference type="ARBA" id="ARBA00022840"/>
    </source>
</evidence>
<dbReference type="InterPro" id="IPR055414">
    <property type="entry name" value="LRR_R13L4/SHOC2-like"/>
</dbReference>
<reference evidence="19" key="1">
    <citation type="submission" date="2018-11" db="EMBL/GenBank/DDBJ databases">
        <authorList>
            <person name="Grassa J C."/>
        </authorList>
    </citation>
    <scope>NUCLEOTIDE SEQUENCE [LARGE SCALE GENOMIC DNA]</scope>
</reference>
<dbReference type="InterPro" id="IPR003591">
    <property type="entry name" value="Leu-rich_rpt_typical-subtyp"/>
</dbReference>
<evidence type="ECO:0000256" key="2">
    <source>
        <dbReference type="ARBA" id="ARBA00012513"/>
    </source>
</evidence>